<evidence type="ECO:0000313" key="3">
    <source>
        <dbReference type="Proteomes" id="UP000011134"/>
    </source>
</evidence>
<protein>
    <submittedName>
        <fullName evidence="2">Adenosylhomocysteinase</fullName>
    </submittedName>
</protein>
<accession>L8J5I3</accession>
<proteinExistence type="predicted"/>
<dbReference type="RefSeq" id="WP_007469653.1">
    <property type="nucleotide sequence ID" value="NZ_AMZO01000033.1"/>
</dbReference>
<dbReference type="Gene3D" id="3.40.50.1480">
    <property type="entry name" value="Adenosylhomocysteinase-like"/>
    <property type="match status" value="1"/>
</dbReference>
<reference evidence="2 3" key="1">
    <citation type="submission" date="2012-12" db="EMBL/GenBank/DDBJ databases">
        <title>Genome Assembly of Photobacterium sp. AK15.</title>
        <authorList>
            <person name="Khatri I."/>
            <person name="Vaidya B."/>
            <person name="Srinivas T.N.R."/>
            <person name="Subramanian S."/>
            <person name="Pinnaka A."/>
        </authorList>
    </citation>
    <scope>NUCLEOTIDE SEQUENCE [LARGE SCALE GENOMIC DNA]</scope>
    <source>
        <strain evidence="2 3">AK15</strain>
    </source>
</reference>
<dbReference type="EMBL" id="AMZO01000033">
    <property type="protein sequence ID" value="ELR64115.1"/>
    <property type="molecule type" value="Genomic_DNA"/>
</dbReference>
<organism evidence="2 3">
    <name type="scientific">Photobacterium marinum</name>
    <dbReference type="NCBI Taxonomy" id="1056511"/>
    <lineage>
        <taxon>Bacteria</taxon>
        <taxon>Pseudomonadati</taxon>
        <taxon>Pseudomonadota</taxon>
        <taxon>Gammaproteobacteria</taxon>
        <taxon>Vibrionales</taxon>
        <taxon>Vibrionaceae</taxon>
        <taxon>Photobacterium</taxon>
    </lineage>
</organism>
<sequence>MSQPILTHTYYSDFFAAKGYDFLKKIADQFTVPKNLVIFSVMHCYEGSLPYINVLAEVADKLVFIPKSATALCNQDITNTIRQLPHCHVIGKDCNCGKEQLKDPATAEHLIRSHLDSDSQFLILDHGGYFAHAIEHICETFPDQCLGITELTANGLYKYLNRQLDRPLVTVSHLSIKAPADYEASECIVHYSDQILREEFGLKLNNDEFLKIGVIGAGNLGQGVIKHLKGKAISQILVADMDPRRLTHFPRNGVQVGSIERMVTECNMIFCCTGNGALPSELLDNLSDSLFIATVTSADDELKLPQLIASGTLTEVGGNRLVREYRTRNGQSLYLLAGGESANTPFKTGMGDPTLYLFEAAHMLAGLQIATRSQPFKPGIQALCEDDEKHIAEKWLRHFYRYH</sequence>
<dbReference type="InterPro" id="IPR015878">
    <property type="entry name" value="Ado_hCys_hydrolase_NAD-bd"/>
</dbReference>
<dbReference type="Proteomes" id="UP000011134">
    <property type="component" value="Unassembled WGS sequence"/>
</dbReference>
<gene>
    <name evidence="2" type="ORF">C942_03196</name>
</gene>
<dbReference type="SMART" id="SM00997">
    <property type="entry name" value="AdoHcyase_NAD"/>
    <property type="match status" value="1"/>
</dbReference>
<dbReference type="InterPro" id="IPR042172">
    <property type="entry name" value="Adenosylhomocyst_ase-like_sf"/>
</dbReference>
<evidence type="ECO:0000259" key="1">
    <source>
        <dbReference type="SMART" id="SM00997"/>
    </source>
</evidence>
<dbReference type="PATRIC" id="fig|1056511.3.peg.4119"/>
<dbReference type="AlphaFoldDB" id="L8J5I3"/>
<keyword evidence="3" id="KW-1185">Reference proteome</keyword>
<dbReference type="Gene3D" id="3.40.50.720">
    <property type="entry name" value="NAD(P)-binding Rossmann-like Domain"/>
    <property type="match status" value="1"/>
</dbReference>
<dbReference type="Pfam" id="PF00670">
    <property type="entry name" value="AdoHcyase_NAD"/>
    <property type="match status" value="1"/>
</dbReference>
<dbReference type="OrthoDB" id="5852672at2"/>
<dbReference type="InterPro" id="IPR036291">
    <property type="entry name" value="NAD(P)-bd_dom_sf"/>
</dbReference>
<name>L8J5I3_9GAMM</name>
<evidence type="ECO:0000313" key="2">
    <source>
        <dbReference type="EMBL" id="ELR64115.1"/>
    </source>
</evidence>
<comment type="caution">
    <text evidence="2">The sequence shown here is derived from an EMBL/GenBank/DDBJ whole genome shotgun (WGS) entry which is preliminary data.</text>
</comment>
<feature type="domain" description="S-adenosyl-L-homocysteine hydrolase NAD binding" evidence="1">
    <location>
        <begin position="198"/>
        <end position="349"/>
    </location>
</feature>
<dbReference type="SUPFAM" id="SSF51735">
    <property type="entry name" value="NAD(P)-binding Rossmann-fold domains"/>
    <property type="match status" value="1"/>
</dbReference>